<evidence type="ECO:0000313" key="6">
    <source>
        <dbReference type="Proteomes" id="UP001499993"/>
    </source>
</evidence>
<dbReference type="InterPro" id="IPR026881">
    <property type="entry name" value="WYL_dom"/>
</dbReference>
<dbReference type="InterPro" id="IPR001034">
    <property type="entry name" value="DeoR_HTH"/>
</dbReference>
<dbReference type="Pfam" id="PF13280">
    <property type="entry name" value="WYL"/>
    <property type="match status" value="1"/>
</dbReference>
<dbReference type="InterPro" id="IPR036388">
    <property type="entry name" value="WH-like_DNA-bd_sf"/>
</dbReference>
<protein>
    <submittedName>
        <fullName evidence="5">YafY family protein</fullName>
    </submittedName>
</protein>
<name>A0ABP9H033_9ACTN</name>
<keyword evidence="6" id="KW-1185">Reference proteome</keyword>
<dbReference type="PROSITE" id="PS52050">
    <property type="entry name" value="WYL"/>
    <property type="match status" value="1"/>
</dbReference>
<dbReference type="CDD" id="cd00090">
    <property type="entry name" value="HTH_ARSR"/>
    <property type="match status" value="1"/>
</dbReference>
<dbReference type="EMBL" id="BAABIK010000053">
    <property type="protein sequence ID" value="GAA4958400.1"/>
    <property type="molecule type" value="Genomic_DNA"/>
</dbReference>
<dbReference type="InterPro" id="IPR028349">
    <property type="entry name" value="PafC-like"/>
</dbReference>
<feature type="domain" description="HTH deoR-type" evidence="4">
    <location>
        <begin position="19"/>
        <end position="77"/>
    </location>
</feature>
<dbReference type="Gene3D" id="1.10.10.10">
    <property type="entry name" value="Winged helix-like DNA-binding domain superfamily/Winged helix DNA-binding domain"/>
    <property type="match status" value="1"/>
</dbReference>
<evidence type="ECO:0000256" key="1">
    <source>
        <dbReference type="ARBA" id="ARBA00023015"/>
    </source>
</evidence>
<dbReference type="PANTHER" id="PTHR34580">
    <property type="match status" value="1"/>
</dbReference>
<dbReference type="InterPro" id="IPR051534">
    <property type="entry name" value="CBASS_pafABC_assoc_protein"/>
</dbReference>
<dbReference type="SUPFAM" id="SSF46785">
    <property type="entry name" value="Winged helix' DNA-binding domain"/>
    <property type="match status" value="1"/>
</dbReference>
<dbReference type="PROSITE" id="PS00894">
    <property type="entry name" value="HTH_DEOR_1"/>
    <property type="match status" value="1"/>
</dbReference>
<dbReference type="PANTHER" id="PTHR34580:SF3">
    <property type="entry name" value="PROTEIN PAFB"/>
    <property type="match status" value="1"/>
</dbReference>
<dbReference type="PROSITE" id="PS51000">
    <property type="entry name" value="HTH_DEOR_2"/>
    <property type="match status" value="1"/>
</dbReference>
<evidence type="ECO:0000313" key="5">
    <source>
        <dbReference type="EMBL" id="GAA4958400.1"/>
    </source>
</evidence>
<keyword evidence="2" id="KW-0238">DNA-binding</keyword>
<reference evidence="6" key="1">
    <citation type="journal article" date="2019" name="Int. J. Syst. Evol. Microbiol.">
        <title>The Global Catalogue of Microorganisms (GCM) 10K type strain sequencing project: providing services to taxonomists for standard genome sequencing and annotation.</title>
        <authorList>
            <consortium name="The Broad Institute Genomics Platform"/>
            <consortium name="The Broad Institute Genome Sequencing Center for Infectious Disease"/>
            <person name="Wu L."/>
            <person name="Ma J."/>
        </authorList>
    </citation>
    <scope>NUCLEOTIDE SEQUENCE [LARGE SCALE GENOMIC DNA]</scope>
    <source>
        <strain evidence="6">JCM 18123</strain>
    </source>
</reference>
<dbReference type="InterPro" id="IPR018356">
    <property type="entry name" value="Tscrpt_reg_HTH_DeoR_CS"/>
</dbReference>
<evidence type="ECO:0000256" key="2">
    <source>
        <dbReference type="ARBA" id="ARBA00023125"/>
    </source>
</evidence>
<sequence>MRSDSGRNPAHTWSVMGGPSGRMLELLSLLQSGRTWTGRELAERVGASPRTLRRDIDRLRDLGYPVESTRGPGGSYRLVAGRAIPPLLLTDEEAVAAVVGLRLASWAGVADAADAAGNALAKLEQVLPPRLRYRVEAVSASTETAARAPASPDLRTLERLATAAHARNHVRFSYVDRSGLRGERRVEPCRQVLLGRRWYLLGWDRDRRDWRTFRLDRMADLAVQPTTFAPRALPSGDAVSFVQDSARFPISRHRGVVRFAAPVERVSERLTAEAGSLEAVGPDSCRFVTAADSWEWIAITVAMVGVPYTVEGPPQLVEFTRELAERISRAAG</sequence>
<evidence type="ECO:0000259" key="4">
    <source>
        <dbReference type="PROSITE" id="PS51000"/>
    </source>
</evidence>
<dbReference type="InterPro" id="IPR013196">
    <property type="entry name" value="HTH_11"/>
</dbReference>
<gene>
    <name evidence="5" type="ORF">GCM10023224_50470</name>
</gene>
<evidence type="ECO:0000256" key="3">
    <source>
        <dbReference type="ARBA" id="ARBA00023163"/>
    </source>
</evidence>
<dbReference type="Proteomes" id="UP001499993">
    <property type="component" value="Unassembled WGS sequence"/>
</dbReference>
<organism evidence="5 6">
    <name type="scientific">Streptomonospora halophila</name>
    <dbReference type="NCBI Taxonomy" id="427369"/>
    <lineage>
        <taxon>Bacteria</taxon>
        <taxon>Bacillati</taxon>
        <taxon>Actinomycetota</taxon>
        <taxon>Actinomycetes</taxon>
        <taxon>Streptosporangiales</taxon>
        <taxon>Nocardiopsidaceae</taxon>
        <taxon>Streptomonospora</taxon>
    </lineage>
</organism>
<dbReference type="InterPro" id="IPR036390">
    <property type="entry name" value="WH_DNA-bd_sf"/>
</dbReference>
<accession>A0ABP9H033</accession>
<dbReference type="Pfam" id="PF08279">
    <property type="entry name" value="HTH_11"/>
    <property type="match status" value="1"/>
</dbReference>
<dbReference type="PIRSF" id="PIRSF016838">
    <property type="entry name" value="PafC"/>
    <property type="match status" value="1"/>
</dbReference>
<keyword evidence="3" id="KW-0804">Transcription</keyword>
<keyword evidence="1" id="KW-0805">Transcription regulation</keyword>
<dbReference type="InterPro" id="IPR011991">
    <property type="entry name" value="ArsR-like_HTH"/>
</dbReference>
<comment type="caution">
    <text evidence="5">The sequence shown here is derived from an EMBL/GenBank/DDBJ whole genome shotgun (WGS) entry which is preliminary data.</text>
</comment>
<proteinExistence type="predicted"/>